<reference evidence="1" key="1">
    <citation type="submission" date="2020-02" db="EMBL/GenBank/DDBJ databases">
        <authorList>
            <person name="Meier V. D."/>
        </authorList>
    </citation>
    <scope>NUCLEOTIDE SEQUENCE</scope>
    <source>
        <strain evidence="1">AVDCRST_MAG67</strain>
    </source>
</reference>
<feature type="non-terminal residue" evidence="1">
    <location>
        <position position="1"/>
    </location>
</feature>
<accession>A0A6J4SKF3</accession>
<sequence>DESPKTSGQRRHVAADVRTYVLPIHGDLWMRSHTSLTFCRAIARSSGRRRDGV</sequence>
<gene>
    <name evidence="1" type="ORF">AVDCRST_MAG67-1922</name>
</gene>
<dbReference type="EMBL" id="CADCVQ010000082">
    <property type="protein sequence ID" value="CAA9501570.1"/>
    <property type="molecule type" value="Genomic_DNA"/>
</dbReference>
<organism evidence="1">
    <name type="scientific">uncultured Solirubrobacteraceae bacterium</name>
    <dbReference type="NCBI Taxonomy" id="1162706"/>
    <lineage>
        <taxon>Bacteria</taxon>
        <taxon>Bacillati</taxon>
        <taxon>Actinomycetota</taxon>
        <taxon>Thermoleophilia</taxon>
        <taxon>Solirubrobacterales</taxon>
        <taxon>Solirubrobacteraceae</taxon>
        <taxon>environmental samples</taxon>
    </lineage>
</organism>
<dbReference type="AlphaFoldDB" id="A0A6J4SKF3"/>
<protein>
    <submittedName>
        <fullName evidence="1">Uncharacterized protein</fullName>
    </submittedName>
</protein>
<name>A0A6J4SKF3_9ACTN</name>
<feature type="non-terminal residue" evidence="1">
    <location>
        <position position="53"/>
    </location>
</feature>
<evidence type="ECO:0000313" key="1">
    <source>
        <dbReference type="EMBL" id="CAA9501570.1"/>
    </source>
</evidence>
<proteinExistence type="predicted"/>